<protein>
    <submittedName>
        <fullName evidence="1">Uncharacterized protein</fullName>
    </submittedName>
</protein>
<dbReference type="Proteomes" id="UP000194280">
    <property type="component" value="Unassembled WGS sequence"/>
</dbReference>
<dbReference type="InParanoid" id="A0A1Z5TID2"/>
<dbReference type="EMBL" id="MUNK01000040">
    <property type="protein sequence ID" value="OTA35786.1"/>
    <property type="molecule type" value="Genomic_DNA"/>
</dbReference>
<comment type="caution">
    <text evidence="1">The sequence shown here is derived from an EMBL/GenBank/DDBJ whole genome shotgun (WGS) entry which is preliminary data.</text>
</comment>
<proteinExistence type="predicted"/>
<dbReference type="OrthoDB" id="3483554at2759"/>
<dbReference type="VEuPathDB" id="FungiDB:BTJ68_06583"/>
<evidence type="ECO:0000313" key="2">
    <source>
        <dbReference type="Proteomes" id="UP000194280"/>
    </source>
</evidence>
<name>A0A1Z5TID2_HORWE</name>
<keyword evidence="2" id="KW-1185">Reference proteome</keyword>
<organism evidence="1 2">
    <name type="scientific">Hortaea werneckii EXF-2000</name>
    <dbReference type="NCBI Taxonomy" id="1157616"/>
    <lineage>
        <taxon>Eukaryota</taxon>
        <taxon>Fungi</taxon>
        <taxon>Dikarya</taxon>
        <taxon>Ascomycota</taxon>
        <taxon>Pezizomycotina</taxon>
        <taxon>Dothideomycetes</taxon>
        <taxon>Dothideomycetidae</taxon>
        <taxon>Mycosphaerellales</taxon>
        <taxon>Teratosphaeriaceae</taxon>
        <taxon>Hortaea</taxon>
    </lineage>
</organism>
<sequence>MRSYDAMSVSQPCRETSRMLARGARMRLDKREIRIKTLETHTDHGIWKDTPYISFSNCPQSLKELANYRSIRRGRGLQSIVVIDPRVRIQLGLPVLHCSAEMAHYQVNAPYKRDYWQYHYLCLWEVTPAEVVGIWEWDDLRRSTSWYEDVIMPAVNRHRGFKCDVPVQRDVRQDDQGYLEREDNFDDNIRWSGSDETYVSEDGSELGEEYESDDSYERVCEENLSGQLINMLEDLRFD</sequence>
<evidence type="ECO:0000313" key="1">
    <source>
        <dbReference type="EMBL" id="OTA35786.1"/>
    </source>
</evidence>
<accession>A0A1Z5TID2</accession>
<gene>
    <name evidence="1" type="ORF">BTJ68_06583</name>
</gene>
<reference evidence="1 2" key="1">
    <citation type="submission" date="2017-01" db="EMBL/GenBank/DDBJ databases">
        <title>The recent genome duplication of the halophilic yeast Hortaea werneckii: insights from long-read sequencing.</title>
        <authorList>
            <person name="Sinha S."/>
            <person name="Flibotte S."/>
            <person name="Neira M."/>
            <person name="Lenassi M."/>
            <person name="Gostincar C."/>
            <person name="Stajich J.E."/>
            <person name="Nislow C.E."/>
        </authorList>
    </citation>
    <scope>NUCLEOTIDE SEQUENCE [LARGE SCALE GENOMIC DNA]</scope>
    <source>
        <strain evidence="1 2">EXF-2000</strain>
    </source>
</reference>
<dbReference type="AlphaFoldDB" id="A0A1Z5TID2"/>